<feature type="domain" description="Aminotransferase class I/classII large" evidence="5">
    <location>
        <begin position="68"/>
        <end position="390"/>
    </location>
</feature>
<dbReference type="InterPro" id="IPR004839">
    <property type="entry name" value="Aminotransferase_I/II_large"/>
</dbReference>
<keyword evidence="3 6" id="KW-0808">Transferase</keyword>
<dbReference type="CDD" id="cd00609">
    <property type="entry name" value="AAT_like"/>
    <property type="match status" value="1"/>
</dbReference>
<keyword evidence="7" id="KW-1185">Reference proteome</keyword>
<gene>
    <name evidence="6" type="ordered locus">RB2501_04550</name>
</gene>
<dbReference type="Proteomes" id="UP000009049">
    <property type="component" value="Chromosome"/>
</dbReference>
<evidence type="ECO:0000256" key="2">
    <source>
        <dbReference type="ARBA" id="ARBA00022576"/>
    </source>
</evidence>
<keyword evidence="4" id="KW-0663">Pyridoxal phosphate</keyword>
<evidence type="ECO:0000256" key="3">
    <source>
        <dbReference type="ARBA" id="ARBA00022679"/>
    </source>
</evidence>
<protein>
    <submittedName>
        <fullName evidence="6">Histidinol-phosphate aminotransferase</fullName>
    </submittedName>
</protein>
<accession>A4CGT0</accession>
<dbReference type="GO" id="GO:0008483">
    <property type="term" value="F:transaminase activity"/>
    <property type="evidence" value="ECO:0007669"/>
    <property type="project" value="UniProtKB-KW"/>
</dbReference>
<dbReference type="OrthoDB" id="9813612at2"/>
<dbReference type="eggNOG" id="COG0079">
    <property type="taxonomic scope" value="Bacteria"/>
</dbReference>
<organism evidence="6 7">
    <name type="scientific">Robiginitalea biformata (strain ATCC BAA-864 / DSM 15991 / KCTC 12146 / HTCC2501)</name>
    <dbReference type="NCBI Taxonomy" id="313596"/>
    <lineage>
        <taxon>Bacteria</taxon>
        <taxon>Pseudomonadati</taxon>
        <taxon>Bacteroidota</taxon>
        <taxon>Flavobacteriia</taxon>
        <taxon>Flavobacteriales</taxon>
        <taxon>Flavobacteriaceae</taxon>
        <taxon>Robiginitalea</taxon>
    </lineage>
</organism>
<dbReference type="InterPro" id="IPR015422">
    <property type="entry name" value="PyrdxlP-dep_Trfase_small"/>
</dbReference>
<evidence type="ECO:0000313" key="7">
    <source>
        <dbReference type="Proteomes" id="UP000009049"/>
    </source>
</evidence>
<dbReference type="PANTHER" id="PTHR43643">
    <property type="entry name" value="HISTIDINOL-PHOSPHATE AMINOTRANSFERASE 2"/>
    <property type="match status" value="1"/>
</dbReference>
<dbReference type="RefSeq" id="WP_012813833.1">
    <property type="nucleotide sequence ID" value="NC_013222.1"/>
</dbReference>
<evidence type="ECO:0000259" key="5">
    <source>
        <dbReference type="Pfam" id="PF00155"/>
    </source>
</evidence>
<comment type="similarity">
    <text evidence="1">Belongs to the class-II pyridoxal-phosphate-dependent aminotransferase family. Histidinol-phosphate aminotransferase subfamily.</text>
</comment>
<evidence type="ECO:0000313" key="6">
    <source>
        <dbReference type="EMBL" id="EAR16138.1"/>
    </source>
</evidence>
<dbReference type="PANTHER" id="PTHR43643:SF3">
    <property type="entry name" value="HISTIDINOL-PHOSPHATE AMINOTRANSFERASE"/>
    <property type="match status" value="1"/>
</dbReference>
<dbReference type="STRING" id="313596.RB2501_04550"/>
<reference evidence="6 7" key="1">
    <citation type="journal article" date="2009" name="J. Bacteriol.">
        <title>Complete genome sequence of Robiginitalea biformata HTCC2501.</title>
        <authorList>
            <person name="Oh H.M."/>
            <person name="Giovannoni S.J."/>
            <person name="Lee K."/>
            <person name="Ferriera S."/>
            <person name="Johnson J."/>
            <person name="Cho J.C."/>
        </authorList>
    </citation>
    <scope>NUCLEOTIDE SEQUENCE [LARGE SCALE GENOMIC DNA]</scope>
    <source>
        <strain evidence="7">ATCC BAA-864 / HTCC2501 / KCTC 12146</strain>
    </source>
</reference>
<dbReference type="GO" id="GO:0030170">
    <property type="term" value="F:pyridoxal phosphate binding"/>
    <property type="evidence" value="ECO:0007669"/>
    <property type="project" value="InterPro"/>
</dbReference>
<dbReference type="HOGENOM" id="CLU_017584_3_3_10"/>
<dbReference type="InterPro" id="IPR015424">
    <property type="entry name" value="PyrdxlP-dep_Trfase"/>
</dbReference>
<keyword evidence="2 6" id="KW-0032">Aminotransferase</keyword>
<evidence type="ECO:0000256" key="4">
    <source>
        <dbReference type="ARBA" id="ARBA00022898"/>
    </source>
</evidence>
<dbReference type="KEGG" id="rbi:RB2501_04550"/>
<dbReference type="InterPro" id="IPR015421">
    <property type="entry name" value="PyrdxlP-dep_Trfase_major"/>
</dbReference>
<sequence length="396" mass="43160">MKPRTFNRRDWMRTTVLTAGGIGMIPVSGLCETPRAPLQINPAGEALYSPFFREYLPKAPRPTALAAKLNANENPYGPSAKAREALGAAAANGNRYAWRDLMGLIDSIAELEGVTPENIITGPGSSDLLEKTAMVFFRDGGNVVSADPSYMSLIQVAKACGADWKPVPLKTDWSHDLDAMEAAIDEQTRLVYICNPNNPTGTLTPADALLKFCDRVADQVPVFVDEAYLGFLEPEARQSMVSLVAKGKNVIVARTFSKIHGMAGLRVGYAVALPETLERINAITRGGMGISGPSIAAAAASMSDEAFLAECRSLNSSVRKHVFETLQELGHQPVPSYTSFMIFPIEMEGREFLSRMTALDVGVRAFRFMDQNWCRVSMGTRAEMDLFLDAVRKTLV</sequence>
<dbReference type="Gene3D" id="3.40.640.10">
    <property type="entry name" value="Type I PLP-dependent aspartate aminotransferase-like (Major domain)"/>
    <property type="match status" value="1"/>
</dbReference>
<dbReference type="EMBL" id="CP001712">
    <property type="protein sequence ID" value="EAR16138.1"/>
    <property type="molecule type" value="Genomic_DNA"/>
</dbReference>
<dbReference type="SUPFAM" id="SSF53383">
    <property type="entry name" value="PLP-dependent transferases"/>
    <property type="match status" value="1"/>
</dbReference>
<name>A4CGT0_ROBBH</name>
<dbReference type="Gene3D" id="3.90.1150.10">
    <property type="entry name" value="Aspartate Aminotransferase, domain 1"/>
    <property type="match status" value="1"/>
</dbReference>
<dbReference type="Pfam" id="PF00155">
    <property type="entry name" value="Aminotran_1_2"/>
    <property type="match status" value="1"/>
</dbReference>
<proteinExistence type="inferred from homology"/>
<evidence type="ECO:0000256" key="1">
    <source>
        <dbReference type="ARBA" id="ARBA00007970"/>
    </source>
</evidence>
<dbReference type="AlphaFoldDB" id="A4CGT0"/>
<dbReference type="InterPro" id="IPR050106">
    <property type="entry name" value="HistidinolP_aminotransfase"/>
</dbReference>